<evidence type="ECO:0000313" key="1">
    <source>
        <dbReference type="EMBL" id="KKL49673.1"/>
    </source>
</evidence>
<feature type="non-terminal residue" evidence="1">
    <location>
        <position position="1"/>
    </location>
</feature>
<gene>
    <name evidence="1" type="ORF">LCGC14_2313190</name>
</gene>
<accession>A0A0F9CK19</accession>
<comment type="caution">
    <text evidence="1">The sequence shown here is derived from an EMBL/GenBank/DDBJ whole genome shotgun (WGS) entry which is preliminary data.</text>
</comment>
<name>A0A0F9CK19_9ZZZZ</name>
<sequence length="114" mass="12060">EKAEAIQSAKYPLDGLQVTDDGVELNDLPFEQASSAEQLRCSVGMGLALNPKLKVLLVKDGSLLDEDSLKLIAEMATAADAQVWIERVGKGDECTVIIEDGSIEGVGADTKAVE</sequence>
<protein>
    <submittedName>
        <fullName evidence="1">Uncharacterized protein</fullName>
    </submittedName>
</protein>
<dbReference type="AlphaFoldDB" id="A0A0F9CK19"/>
<organism evidence="1">
    <name type="scientific">marine sediment metagenome</name>
    <dbReference type="NCBI Taxonomy" id="412755"/>
    <lineage>
        <taxon>unclassified sequences</taxon>
        <taxon>metagenomes</taxon>
        <taxon>ecological metagenomes</taxon>
    </lineage>
</organism>
<proteinExistence type="predicted"/>
<dbReference type="EMBL" id="LAZR01032875">
    <property type="protein sequence ID" value="KKL49673.1"/>
    <property type="molecule type" value="Genomic_DNA"/>
</dbReference>
<reference evidence="1" key="1">
    <citation type="journal article" date="2015" name="Nature">
        <title>Complex archaea that bridge the gap between prokaryotes and eukaryotes.</title>
        <authorList>
            <person name="Spang A."/>
            <person name="Saw J.H."/>
            <person name="Jorgensen S.L."/>
            <person name="Zaremba-Niedzwiedzka K."/>
            <person name="Martijn J."/>
            <person name="Lind A.E."/>
            <person name="van Eijk R."/>
            <person name="Schleper C."/>
            <person name="Guy L."/>
            <person name="Ettema T.J."/>
        </authorList>
    </citation>
    <scope>NUCLEOTIDE SEQUENCE</scope>
</reference>